<keyword evidence="2" id="KW-0812">Transmembrane</keyword>
<dbReference type="EMBL" id="CP093326">
    <property type="protein sequence ID" value="UNK46543.1"/>
    <property type="molecule type" value="Genomic_DNA"/>
</dbReference>
<evidence type="ECO:0000313" key="3">
    <source>
        <dbReference type="EMBL" id="UNK46543.1"/>
    </source>
</evidence>
<dbReference type="RefSeq" id="WP_241914533.1">
    <property type="nucleotide sequence ID" value="NZ_CP093326.1"/>
</dbReference>
<sequence>MTSEQEPARDDRQAEPEHRDVTVRRAPKFVPFVLIWALVGVIAAAVSAYTGPENPDFTRGTIFAFLAVLFALAGVLIGSLLFLVIDRVSVKRAKPATAVAEPGQDVSAGSVVDAGQSDAPGHDQPAAPANRNEVPGESTQRDSSAAAGGEPDGESEGERRT</sequence>
<dbReference type="Proteomes" id="UP000829069">
    <property type="component" value="Chromosome"/>
</dbReference>
<evidence type="ECO:0000256" key="1">
    <source>
        <dbReference type="SAM" id="MobiDB-lite"/>
    </source>
</evidence>
<keyword evidence="2" id="KW-0472">Membrane</keyword>
<feature type="transmembrane region" description="Helical" evidence="2">
    <location>
        <begin position="62"/>
        <end position="85"/>
    </location>
</feature>
<gene>
    <name evidence="3" type="ORF">MNQ99_04040</name>
</gene>
<proteinExistence type="predicted"/>
<keyword evidence="2" id="KW-1133">Transmembrane helix</keyword>
<feature type="region of interest" description="Disordered" evidence="1">
    <location>
        <begin position="94"/>
        <end position="161"/>
    </location>
</feature>
<reference evidence="3 4" key="1">
    <citation type="submission" date="2022-03" db="EMBL/GenBank/DDBJ databases">
        <title>Isotopic signatures of nitrous oxide derived from detoxification processes.</title>
        <authorList>
            <person name="Behrendt U."/>
            <person name="Buchen C."/>
            <person name="Well R."/>
            <person name="Ulrich A."/>
            <person name="Rohe L."/>
            <person name="Kolb S."/>
            <person name="Schloter M."/>
            <person name="Horn M.A."/>
            <person name="Augustin J."/>
        </authorList>
    </citation>
    <scope>NUCLEOTIDE SEQUENCE [LARGE SCALE GENOMIC DNA]</scope>
    <source>
        <strain evidence="3 4">S4-C24</strain>
    </source>
</reference>
<name>A0ABY3W878_9MICC</name>
<evidence type="ECO:0000313" key="4">
    <source>
        <dbReference type="Proteomes" id="UP000829069"/>
    </source>
</evidence>
<protein>
    <submittedName>
        <fullName evidence="3">Uncharacterized protein</fullName>
    </submittedName>
</protein>
<feature type="transmembrane region" description="Helical" evidence="2">
    <location>
        <begin position="29"/>
        <end position="50"/>
    </location>
</feature>
<feature type="region of interest" description="Disordered" evidence="1">
    <location>
        <begin position="1"/>
        <end position="20"/>
    </location>
</feature>
<keyword evidence="4" id="KW-1185">Reference proteome</keyword>
<evidence type="ECO:0000256" key="2">
    <source>
        <dbReference type="SAM" id="Phobius"/>
    </source>
</evidence>
<accession>A0ABY3W878</accession>
<organism evidence="3 4">
    <name type="scientific">Arthrobacter sulfonylureivorans</name>
    <dbReference type="NCBI Taxonomy" id="2486855"/>
    <lineage>
        <taxon>Bacteria</taxon>
        <taxon>Bacillati</taxon>
        <taxon>Actinomycetota</taxon>
        <taxon>Actinomycetes</taxon>
        <taxon>Micrococcales</taxon>
        <taxon>Micrococcaceae</taxon>
        <taxon>Arthrobacter</taxon>
    </lineage>
</organism>